<feature type="transmembrane region" description="Helical" evidence="9">
    <location>
        <begin position="896"/>
        <end position="916"/>
    </location>
</feature>
<feature type="transmembrane region" description="Helical" evidence="9">
    <location>
        <begin position="968"/>
        <end position="987"/>
    </location>
</feature>
<feature type="transmembrane region" description="Helical" evidence="9">
    <location>
        <begin position="540"/>
        <end position="561"/>
    </location>
</feature>
<keyword evidence="8 9" id="KW-0472">Membrane</keyword>
<dbReference type="InterPro" id="IPR001036">
    <property type="entry name" value="Acrflvin-R"/>
</dbReference>
<dbReference type="EMBL" id="SAWY01000019">
    <property type="protein sequence ID" value="TPH15737.1"/>
    <property type="molecule type" value="Genomic_DNA"/>
</dbReference>
<evidence type="ECO:0000256" key="8">
    <source>
        <dbReference type="ARBA" id="ARBA00023136"/>
    </source>
</evidence>
<dbReference type="Gene3D" id="3.30.2090.10">
    <property type="entry name" value="Multidrug efflux transporter AcrB TolC docking domain, DN and DC subdomains"/>
    <property type="match status" value="2"/>
</dbReference>
<dbReference type="InterPro" id="IPR004764">
    <property type="entry name" value="MdtF-like"/>
</dbReference>
<keyword evidence="12" id="KW-1185">Reference proteome</keyword>
<dbReference type="SUPFAM" id="SSF82714">
    <property type="entry name" value="Multidrug efflux transporter AcrB TolC docking domain, DN and DC subdomains"/>
    <property type="match status" value="2"/>
</dbReference>
<dbReference type="RefSeq" id="WP_140603135.1">
    <property type="nucleotide sequence ID" value="NZ_SAWY01000019.1"/>
</dbReference>
<evidence type="ECO:0000256" key="1">
    <source>
        <dbReference type="ARBA" id="ARBA00004429"/>
    </source>
</evidence>
<dbReference type="OrthoDB" id="9757904at2"/>
<organism evidence="11 12">
    <name type="scientific">Litorilituus lipolyticus</name>
    <dbReference type="NCBI Taxonomy" id="2491017"/>
    <lineage>
        <taxon>Bacteria</taxon>
        <taxon>Pseudomonadati</taxon>
        <taxon>Pseudomonadota</taxon>
        <taxon>Gammaproteobacteria</taxon>
        <taxon>Alteromonadales</taxon>
        <taxon>Colwelliaceae</taxon>
        <taxon>Litorilituus</taxon>
    </lineage>
</organism>
<accession>A0A502L5Y0</accession>
<keyword evidence="7 9" id="KW-1133">Transmembrane helix</keyword>
<feature type="transmembrane region" description="Helical" evidence="9">
    <location>
        <begin position="999"/>
        <end position="1023"/>
    </location>
</feature>
<dbReference type="Pfam" id="PF00873">
    <property type="entry name" value="ACR_tran"/>
    <property type="match status" value="1"/>
</dbReference>
<dbReference type="Gene3D" id="1.20.1640.10">
    <property type="entry name" value="Multidrug efflux transporter AcrB transmembrane domain"/>
    <property type="match status" value="2"/>
</dbReference>
<evidence type="ECO:0000256" key="2">
    <source>
        <dbReference type="ARBA" id="ARBA00010942"/>
    </source>
</evidence>
<keyword evidence="6 9" id="KW-0812">Transmembrane</keyword>
<evidence type="ECO:0000256" key="7">
    <source>
        <dbReference type="ARBA" id="ARBA00022989"/>
    </source>
</evidence>
<feature type="transmembrane region" description="Helical" evidence="9">
    <location>
        <begin position="436"/>
        <end position="460"/>
    </location>
</feature>
<gene>
    <name evidence="11" type="ORF">EPA86_09200</name>
</gene>
<evidence type="ECO:0000256" key="4">
    <source>
        <dbReference type="ARBA" id="ARBA00022475"/>
    </source>
</evidence>
<dbReference type="PRINTS" id="PR00702">
    <property type="entry name" value="ACRIFLAVINRP"/>
</dbReference>
<dbReference type="FunFam" id="1.20.1640.10:FF:000001">
    <property type="entry name" value="Efflux pump membrane transporter"/>
    <property type="match status" value="1"/>
</dbReference>
<comment type="similarity">
    <text evidence="2 9">Belongs to the resistance-nodulation-cell division (RND) (TC 2.A.6) family.</text>
</comment>
<dbReference type="AlphaFoldDB" id="A0A502L5Y0"/>
<evidence type="ECO:0000256" key="5">
    <source>
        <dbReference type="ARBA" id="ARBA00022519"/>
    </source>
</evidence>
<feature type="transmembrane region" description="Helical" evidence="9">
    <location>
        <begin position="345"/>
        <end position="361"/>
    </location>
</feature>
<evidence type="ECO:0000313" key="11">
    <source>
        <dbReference type="EMBL" id="TPH15737.1"/>
    </source>
</evidence>
<comment type="subcellular location">
    <subcellularLocation>
        <location evidence="1 9">Cell inner membrane</location>
        <topology evidence="1 9">Multi-pass membrane protein</topology>
    </subcellularLocation>
</comment>
<reference evidence="11 12" key="1">
    <citation type="submission" date="2019-01" db="EMBL/GenBank/DDBJ databases">
        <title>Litorilituus lipolytica sp. nov., isolated from intertidal sand of the Yellow Sea in China.</title>
        <authorList>
            <person name="Liu A."/>
        </authorList>
    </citation>
    <scope>NUCLEOTIDE SEQUENCE [LARGE SCALE GENOMIC DNA]</scope>
    <source>
        <strain evidence="11 12">RZ04</strain>
    </source>
</reference>
<evidence type="ECO:0000256" key="6">
    <source>
        <dbReference type="ARBA" id="ARBA00022692"/>
    </source>
</evidence>
<dbReference type="GO" id="GO:0009636">
    <property type="term" value="P:response to toxic substance"/>
    <property type="evidence" value="ECO:0007669"/>
    <property type="project" value="UniProtKB-ARBA"/>
</dbReference>
<dbReference type="PROSITE" id="PS50156">
    <property type="entry name" value="SSD"/>
    <property type="match status" value="1"/>
</dbReference>
<keyword evidence="5 9" id="KW-0997">Cell inner membrane</keyword>
<feature type="transmembrane region" description="Helical" evidence="9">
    <location>
        <begin position="368"/>
        <end position="389"/>
    </location>
</feature>
<dbReference type="GO" id="GO:0042910">
    <property type="term" value="F:xenobiotic transmembrane transporter activity"/>
    <property type="evidence" value="ECO:0007669"/>
    <property type="project" value="TreeGrafter"/>
</dbReference>
<dbReference type="Gene3D" id="3.30.70.1430">
    <property type="entry name" value="Multidrug efflux transporter AcrB pore domain"/>
    <property type="match status" value="2"/>
</dbReference>
<protein>
    <recommendedName>
        <fullName evidence="9">Efflux pump membrane transporter</fullName>
    </recommendedName>
</protein>
<evidence type="ECO:0000259" key="10">
    <source>
        <dbReference type="PROSITE" id="PS50156"/>
    </source>
</evidence>
<feature type="transmembrane region" description="Helical" evidence="9">
    <location>
        <begin position="472"/>
        <end position="499"/>
    </location>
</feature>
<dbReference type="SUPFAM" id="SSF82693">
    <property type="entry name" value="Multidrug efflux transporter AcrB pore domain, PN1, PN2, PC1 and PC2 subdomains"/>
    <property type="match status" value="3"/>
</dbReference>
<dbReference type="GO" id="GO:0015562">
    <property type="term" value="F:efflux transmembrane transporter activity"/>
    <property type="evidence" value="ECO:0007669"/>
    <property type="project" value="InterPro"/>
</dbReference>
<keyword evidence="4" id="KW-1003">Cell membrane</keyword>
<feature type="transmembrane region" description="Helical" evidence="9">
    <location>
        <begin position="12"/>
        <end position="33"/>
    </location>
</feature>
<comment type="caution">
    <text evidence="11">The sequence shown here is derived from an EMBL/GenBank/DDBJ whole genome shotgun (WGS) entry which is preliminary data.</text>
</comment>
<dbReference type="Gene3D" id="3.30.70.1320">
    <property type="entry name" value="Multidrug efflux transporter AcrB pore domain like"/>
    <property type="match status" value="1"/>
</dbReference>
<dbReference type="Gene3D" id="3.30.70.1440">
    <property type="entry name" value="Multidrug efflux transporter AcrB pore domain"/>
    <property type="match status" value="1"/>
</dbReference>
<sequence length="1039" mass="112862">MFSHFFIKRPIFASVISIIIVLTGVVSLLGLPIDQYPNIAPPQVKVSTSFSGATASVASESVGVPLEQELNGTPKMLYMESKSTNSGSTNITVTFEVGTDADLAAVDIQNTASQAGADLPVDVQQNGVTVSTESSVELLKIALTSEDTKYNDIYLSNYASINIQAALKRIPGVGRVRNTGARSYSMRIWIRPDRMAGYGLTVTDVRNAIKEQNKEAAAGTIGAQPMNEAIKLNFPINAQGRFNKVEDFKNIMVKVDPDGSIIRLRDIANIELGSSAYTLQSNLNGQPATILQVYMLPGSNALEVTKRVKTEMATLAKTFPQGINWISFYDASEFIELSINEVKNTLFQALLLVILVVYLFLQNWRTTLIPALAVPVSIIGTFVALAAFGLTINTISLLALVLAIGIVVDDAIVVVESVERIIQEQKISVFQATKQAMSELSGALVATSLVLAAVFVPVSFLAGITGIMYREFAIAITVAVLISTLVALTLSPALCVLFLKAEQQSQSNRFFKGFNQWIDNLAEKYTGLVKLTCFNAKRSYMAITVAFIGCWFVFSSLPTGFIPQEDQGRFFVDITLPDAATVTRTNKVIQQAEKHILAHDAIAYSFSLAGENRRAGSSQANGQLEVILKPWSYRADKDYNVEQVMNELKTLLENIPTAQFNVYQPSAVSGVGSGSGVEMALQDRSGSNFDGLMETLNLVLDELNKQPEISKASSPVQAQVPQLFLEVDREKAMALEVPIADVYSTMQVLTGSSTINDFNLFGRVYRVKMQADEQFRARPSDLNNFYVRSGNGAMVPMNVLAKISLTTGPSAINRYNLFSSANINVTPAEGFSSGDAIEAIERVTDNLLPQGMGYEWTGLTYQEIKSAGQMNTALMLAIIFVFLFLAALYESWTLPLAVLLISPIAMLGASLTVWLAGIENNLFFQVAFISLIGLAAKNSILIVEVANQYYREGLSAQQAAFKAASVRFRPIMMTAASFILGVLPLILAVGPGSISRQSISYPILGGMILASTIGIILVPLFFITVARFMKVEHQGEANE</sequence>
<name>A0A502L5Y0_9GAMM</name>
<evidence type="ECO:0000313" key="12">
    <source>
        <dbReference type="Proteomes" id="UP000315303"/>
    </source>
</evidence>
<dbReference type="NCBIfam" id="TIGR00915">
    <property type="entry name" value="2A0602"/>
    <property type="match status" value="1"/>
</dbReference>
<keyword evidence="3 9" id="KW-0813">Transport</keyword>
<feature type="transmembrane region" description="Helical" evidence="9">
    <location>
        <begin position="395"/>
        <end position="415"/>
    </location>
</feature>
<evidence type="ECO:0000256" key="9">
    <source>
        <dbReference type="RuleBase" id="RU364070"/>
    </source>
</evidence>
<feature type="transmembrane region" description="Helical" evidence="9">
    <location>
        <begin position="870"/>
        <end position="889"/>
    </location>
</feature>
<proteinExistence type="inferred from homology"/>
<dbReference type="PANTHER" id="PTHR32063:SF13">
    <property type="entry name" value="MULTIDRUG EFFLUX PUMP SUBUNIT ACRB-RELATED"/>
    <property type="match status" value="1"/>
</dbReference>
<feature type="transmembrane region" description="Helical" evidence="9">
    <location>
        <begin position="922"/>
        <end position="947"/>
    </location>
</feature>
<dbReference type="InterPro" id="IPR027463">
    <property type="entry name" value="AcrB_DN_DC_subdom"/>
</dbReference>
<evidence type="ECO:0000256" key="3">
    <source>
        <dbReference type="ARBA" id="ARBA00022448"/>
    </source>
</evidence>
<dbReference type="InterPro" id="IPR000731">
    <property type="entry name" value="SSD"/>
</dbReference>
<dbReference type="GO" id="GO:0005886">
    <property type="term" value="C:plasma membrane"/>
    <property type="evidence" value="ECO:0007669"/>
    <property type="project" value="UniProtKB-SubCell"/>
</dbReference>
<dbReference type="SUPFAM" id="SSF82866">
    <property type="entry name" value="Multidrug efflux transporter AcrB transmembrane domain"/>
    <property type="match status" value="2"/>
</dbReference>
<feature type="domain" description="SSD" evidence="10">
    <location>
        <begin position="372"/>
        <end position="497"/>
    </location>
</feature>
<dbReference type="Proteomes" id="UP000315303">
    <property type="component" value="Unassembled WGS sequence"/>
</dbReference>
<dbReference type="PANTHER" id="PTHR32063">
    <property type="match status" value="1"/>
</dbReference>